<dbReference type="GO" id="GO:0036503">
    <property type="term" value="P:ERAD pathway"/>
    <property type="evidence" value="ECO:0007669"/>
    <property type="project" value="TreeGrafter"/>
</dbReference>
<sequence length="258" mass="29445">MLIDLLVSPCGQRAPTRAQDRNFVLYVEHANGPMMRYLINLLDVRRLPHLSVMIMESEADCSVIARIEDFSNTDAVIQTIIRAAGNPARIPGARFENLEADRQLMDEQDEEYRKAVKADAARMRTQQLREHNDLRRRKQREEVAVMRERIVCDRRAYAQRFSGAQPTGDTKIKVRLPNGSTVSSTFNKDDTVEKVYLWVGAAEYISGSSVQIPYRFDLYLPHPSKMLGDRTQTLESANLFPNATLVLISRDESDDEDV</sequence>
<comment type="caution">
    <text evidence="2">The sequence shown here is derived from an EMBL/GenBank/DDBJ whole genome shotgun (WGS) entry which is preliminary data.</text>
</comment>
<dbReference type="PROSITE" id="PS50033">
    <property type="entry name" value="UBX"/>
    <property type="match status" value="1"/>
</dbReference>
<accession>A0AAV4M0N9</accession>
<dbReference type="EMBL" id="BPLF01000005">
    <property type="protein sequence ID" value="GIX65785.1"/>
    <property type="molecule type" value="Genomic_DNA"/>
</dbReference>
<dbReference type="InterPro" id="IPR029071">
    <property type="entry name" value="Ubiquitin-like_domsf"/>
</dbReference>
<evidence type="ECO:0000313" key="3">
    <source>
        <dbReference type="Proteomes" id="UP001497744"/>
    </source>
</evidence>
<dbReference type="GO" id="GO:0005783">
    <property type="term" value="C:endoplasmic reticulum"/>
    <property type="evidence" value="ECO:0007669"/>
    <property type="project" value="TreeGrafter"/>
</dbReference>
<dbReference type="SMART" id="SM00166">
    <property type="entry name" value="UBX"/>
    <property type="match status" value="1"/>
</dbReference>
<dbReference type="GeneID" id="94197266"/>
<dbReference type="SUPFAM" id="SSF54236">
    <property type="entry name" value="Ubiquitin-like"/>
    <property type="match status" value="1"/>
</dbReference>
<dbReference type="Pfam" id="PF00789">
    <property type="entry name" value="UBX"/>
    <property type="match status" value="1"/>
</dbReference>
<gene>
    <name evidence="2" type="ORF">BcabD6B2_52200</name>
</gene>
<dbReference type="Proteomes" id="UP001497744">
    <property type="component" value="Unassembled WGS sequence"/>
</dbReference>
<dbReference type="PANTHER" id="PTHR23322:SF1">
    <property type="entry name" value="FAS-ASSOCIATED FACTOR 2"/>
    <property type="match status" value="1"/>
</dbReference>
<keyword evidence="3" id="KW-1185">Reference proteome</keyword>
<evidence type="ECO:0000259" key="1">
    <source>
        <dbReference type="PROSITE" id="PS50033"/>
    </source>
</evidence>
<dbReference type="GO" id="GO:0043130">
    <property type="term" value="F:ubiquitin binding"/>
    <property type="evidence" value="ECO:0007669"/>
    <property type="project" value="TreeGrafter"/>
</dbReference>
<dbReference type="RefSeq" id="XP_067717854.1">
    <property type="nucleotide sequence ID" value="XM_067861753.1"/>
</dbReference>
<dbReference type="Gene3D" id="3.10.20.90">
    <property type="entry name" value="Phosphatidylinositol 3-kinase Catalytic Subunit, Chain A, domain 1"/>
    <property type="match status" value="1"/>
</dbReference>
<dbReference type="PANTHER" id="PTHR23322">
    <property type="entry name" value="FAS-ASSOCIATED PROTEIN"/>
    <property type="match status" value="1"/>
</dbReference>
<name>A0AAV4M0N9_BABCB</name>
<feature type="domain" description="UBX" evidence="1">
    <location>
        <begin position="165"/>
        <end position="247"/>
    </location>
</feature>
<reference evidence="2 3" key="1">
    <citation type="submission" date="2021-06" db="EMBL/GenBank/DDBJ databases">
        <title>Genome sequence of Babesia caballi.</title>
        <authorList>
            <person name="Yamagishi J."/>
            <person name="Kidaka T."/>
            <person name="Ochi A."/>
        </authorList>
    </citation>
    <scope>NUCLEOTIDE SEQUENCE [LARGE SCALE GENOMIC DNA]</scope>
    <source>
        <strain evidence="2">USDA-D6B2</strain>
    </source>
</reference>
<dbReference type="AlphaFoldDB" id="A0AAV4M0N9"/>
<evidence type="ECO:0000313" key="2">
    <source>
        <dbReference type="EMBL" id="GIX65785.1"/>
    </source>
</evidence>
<protein>
    <submittedName>
        <fullName evidence="2">Ubiquitin regulatory protein</fullName>
    </submittedName>
</protein>
<dbReference type="CDD" id="cd01767">
    <property type="entry name" value="UBX"/>
    <property type="match status" value="1"/>
</dbReference>
<proteinExistence type="predicted"/>
<organism evidence="2 3">
    <name type="scientific">Babesia caballi</name>
    <dbReference type="NCBI Taxonomy" id="5871"/>
    <lineage>
        <taxon>Eukaryota</taxon>
        <taxon>Sar</taxon>
        <taxon>Alveolata</taxon>
        <taxon>Apicomplexa</taxon>
        <taxon>Aconoidasida</taxon>
        <taxon>Piroplasmida</taxon>
        <taxon>Babesiidae</taxon>
        <taxon>Babesia</taxon>
    </lineage>
</organism>
<dbReference type="InterPro" id="IPR001012">
    <property type="entry name" value="UBX_dom"/>
</dbReference>
<dbReference type="InterPro" id="IPR050730">
    <property type="entry name" value="UBX_domain-protein"/>
</dbReference>